<dbReference type="InterPro" id="IPR014349">
    <property type="entry name" value="Rieske_Fe-S_prot"/>
</dbReference>
<accession>A0A1H5Q3V6</accession>
<dbReference type="InterPro" id="IPR036922">
    <property type="entry name" value="Rieske_2Fe-2S_sf"/>
</dbReference>
<dbReference type="InterPro" id="IPR006311">
    <property type="entry name" value="TAT_signal"/>
</dbReference>
<keyword evidence="11" id="KW-0223">Dioxygenase</keyword>
<evidence type="ECO:0000256" key="9">
    <source>
        <dbReference type="ARBA" id="ARBA00034078"/>
    </source>
</evidence>
<dbReference type="FunFam" id="2.102.10.10:FF:000016">
    <property type="entry name" value="Nitrite reductase/ring-hydroxylating ferredoxin subunit"/>
    <property type="match status" value="1"/>
</dbReference>
<proteinExistence type="predicted"/>
<keyword evidence="4" id="KW-0479">Metal-binding</keyword>
<dbReference type="GO" id="GO:0016020">
    <property type="term" value="C:membrane"/>
    <property type="evidence" value="ECO:0007669"/>
    <property type="project" value="InterPro"/>
</dbReference>
<organism evidence="11 12">
    <name type="scientific">Amycolatopsis pretoriensis</name>
    <dbReference type="NCBI Taxonomy" id="218821"/>
    <lineage>
        <taxon>Bacteria</taxon>
        <taxon>Bacillati</taxon>
        <taxon>Actinomycetota</taxon>
        <taxon>Actinomycetes</taxon>
        <taxon>Pseudonocardiales</taxon>
        <taxon>Pseudonocardiaceae</taxon>
        <taxon>Amycolatopsis</taxon>
    </lineage>
</organism>
<dbReference type="STRING" id="218821.SAMN05421837_101555"/>
<evidence type="ECO:0000256" key="6">
    <source>
        <dbReference type="ARBA" id="ARBA00023014"/>
    </source>
</evidence>
<keyword evidence="12" id="KW-1185">Reference proteome</keyword>
<evidence type="ECO:0000313" key="11">
    <source>
        <dbReference type="EMBL" id="SEF20812.1"/>
    </source>
</evidence>
<evidence type="ECO:0000256" key="8">
    <source>
        <dbReference type="ARBA" id="ARBA00029586"/>
    </source>
</evidence>
<dbReference type="InterPro" id="IPR017941">
    <property type="entry name" value="Rieske_2Fe-2S"/>
</dbReference>
<dbReference type="RefSeq" id="WP_086679553.1">
    <property type="nucleotide sequence ID" value="NZ_FNUJ01000001.1"/>
</dbReference>
<dbReference type="PANTHER" id="PTHR10134">
    <property type="entry name" value="CYTOCHROME B-C1 COMPLEX SUBUNIT RIESKE, MITOCHONDRIAL"/>
    <property type="match status" value="1"/>
</dbReference>
<protein>
    <recommendedName>
        <fullName evidence="2">Cytochrome bc1 complex Rieske iron-sulfur subunit</fullName>
    </recommendedName>
    <alternativeName>
        <fullName evidence="8">Cytochrome bc1 reductase complex subunit QcrA</fullName>
    </alternativeName>
</protein>
<keyword evidence="5" id="KW-0408">Iron</keyword>
<dbReference type="Pfam" id="PF00355">
    <property type="entry name" value="Rieske"/>
    <property type="match status" value="1"/>
</dbReference>
<dbReference type="CDD" id="cd03467">
    <property type="entry name" value="Rieske"/>
    <property type="match status" value="1"/>
</dbReference>
<dbReference type="Proteomes" id="UP000198878">
    <property type="component" value="Unassembled WGS sequence"/>
</dbReference>
<comment type="function">
    <text evidence="1">Iron-sulfur subunit of the cytochrome bc1 complex, an essential component of the respiratory electron transport chain required for ATP synthesis. The bc1 complex catalyzes the oxidation of menaquinol and the reduction of cytochrome c in the respiratory chain. The bc1 complex operates through a Q-cycle mechanism that couples electron transfer to generation of the proton gradient that drives ATP synthesis.</text>
</comment>
<keyword evidence="3" id="KW-0001">2Fe-2S</keyword>
<dbReference type="PROSITE" id="PS51318">
    <property type="entry name" value="TAT"/>
    <property type="match status" value="1"/>
</dbReference>
<dbReference type="EMBL" id="FNUJ01000001">
    <property type="protein sequence ID" value="SEF20812.1"/>
    <property type="molecule type" value="Genomic_DNA"/>
</dbReference>
<dbReference type="SUPFAM" id="SSF50022">
    <property type="entry name" value="ISP domain"/>
    <property type="match status" value="1"/>
</dbReference>
<keyword evidence="7" id="KW-1015">Disulfide bond</keyword>
<dbReference type="Gene3D" id="2.102.10.10">
    <property type="entry name" value="Rieske [2Fe-2S] iron-sulphur domain"/>
    <property type="match status" value="1"/>
</dbReference>
<dbReference type="PROSITE" id="PS51296">
    <property type="entry name" value="RIESKE"/>
    <property type="match status" value="1"/>
</dbReference>
<name>A0A1H5Q3V6_9PSEU</name>
<gene>
    <name evidence="11" type="ORF">SAMN05421837_101555</name>
</gene>
<evidence type="ECO:0000259" key="10">
    <source>
        <dbReference type="PROSITE" id="PS51296"/>
    </source>
</evidence>
<evidence type="ECO:0000256" key="4">
    <source>
        <dbReference type="ARBA" id="ARBA00022723"/>
    </source>
</evidence>
<feature type="domain" description="Rieske" evidence="10">
    <location>
        <begin position="50"/>
        <end position="142"/>
    </location>
</feature>
<reference evidence="12" key="1">
    <citation type="submission" date="2016-10" db="EMBL/GenBank/DDBJ databases">
        <authorList>
            <person name="Varghese N."/>
            <person name="Submissions S."/>
        </authorList>
    </citation>
    <scope>NUCLEOTIDE SEQUENCE [LARGE SCALE GENOMIC DNA]</scope>
    <source>
        <strain evidence="12">DSM 44654</strain>
    </source>
</reference>
<sequence length="143" mass="13747">MGNDETDPAVTRRTAIAVAGASLVAGCSTYGGSAGAPSSAAQQPAAPGGTELGAAADVPVGGGKVFADKQVVVTQPAAGTFAAFSAICTHQGCTVDTVADGTINCPCHGSKFKIADGSVANGPASKALDKKSVTVANGKITLA</sequence>
<dbReference type="OrthoDB" id="25106at2"/>
<dbReference type="PRINTS" id="PR00162">
    <property type="entry name" value="RIESKE"/>
</dbReference>
<comment type="cofactor">
    <cofactor evidence="9">
        <name>[2Fe-2S] cluster</name>
        <dbReference type="ChEBI" id="CHEBI:190135"/>
    </cofactor>
</comment>
<keyword evidence="6" id="KW-0411">Iron-sulfur</keyword>
<evidence type="ECO:0000256" key="1">
    <source>
        <dbReference type="ARBA" id="ARBA00002494"/>
    </source>
</evidence>
<dbReference type="GO" id="GO:0046872">
    <property type="term" value="F:metal ion binding"/>
    <property type="evidence" value="ECO:0007669"/>
    <property type="project" value="UniProtKB-KW"/>
</dbReference>
<dbReference type="AlphaFoldDB" id="A0A1H5Q3V6"/>
<evidence type="ECO:0000256" key="7">
    <source>
        <dbReference type="ARBA" id="ARBA00023157"/>
    </source>
</evidence>
<dbReference type="GO" id="GO:0016705">
    <property type="term" value="F:oxidoreductase activity, acting on paired donors, with incorporation or reduction of molecular oxygen"/>
    <property type="evidence" value="ECO:0007669"/>
    <property type="project" value="UniProtKB-ARBA"/>
</dbReference>
<dbReference type="GO" id="GO:0051537">
    <property type="term" value="F:2 iron, 2 sulfur cluster binding"/>
    <property type="evidence" value="ECO:0007669"/>
    <property type="project" value="UniProtKB-KW"/>
</dbReference>
<keyword evidence="11" id="KW-0560">Oxidoreductase</keyword>
<dbReference type="InterPro" id="IPR005805">
    <property type="entry name" value="Rieske_Fe-S_prot_C"/>
</dbReference>
<dbReference type="GO" id="GO:0051213">
    <property type="term" value="F:dioxygenase activity"/>
    <property type="evidence" value="ECO:0007669"/>
    <property type="project" value="UniProtKB-KW"/>
</dbReference>
<dbReference type="GO" id="GO:0004497">
    <property type="term" value="F:monooxygenase activity"/>
    <property type="evidence" value="ECO:0007669"/>
    <property type="project" value="UniProtKB-ARBA"/>
</dbReference>
<evidence type="ECO:0000256" key="3">
    <source>
        <dbReference type="ARBA" id="ARBA00022714"/>
    </source>
</evidence>
<evidence type="ECO:0000256" key="5">
    <source>
        <dbReference type="ARBA" id="ARBA00023004"/>
    </source>
</evidence>
<evidence type="ECO:0000313" key="12">
    <source>
        <dbReference type="Proteomes" id="UP000198878"/>
    </source>
</evidence>
<evidence type="ECO:0000256" key="2">
    <source>
        <dbReference type="ARBA" id="ARBA00015816"/>
    </source>
</evidence>